<accession>A0ACC1PHN2</accession>
<protein>
    <submittedName>
        <fullName evidence="1">Uncharacterized protein</fullName>
    </submittedName>
</protein>
<evidence type="ECO:0000313" key="2">
    <source>
        <dbReference type="Proteomes" id="UP001144978"/>
    </source>
</evidence>
<reference evidence="1" key="1">
    <citation type="submission" date="2022-08" db="EMBL/GenBank/DDBJ databases">
        <title>Genome Sequence of Pycnoporus sanguineus.</title>
        <authorList>
            <person name="Buettner E."/>
        </authorList>
    </citation>
    <scope>NUCLEOTIDE SEQUENCE</scope>
    <source>
        <strain evidence="1">CG-C14</strain>
    </source>
</reference>
<proteinExistence type="predicted"/>
<gene>
    <name evidence="1" type="ORF">NUW54_g7966</name>
</gene>
<evidence type="ECO:0000313" key="1">
    <source>
        <dbReference type="EMBL" id="KAJ2992309.1"/>
    </source>
</evidence>
<comment type="caution">
    <text evidence="1">The sequence shown here is derived from an EMBL/GenBank/DDBJ whole genome shotgun (WGS) entry which is preliminary data.</text>
</comment>
<dbReference type="Proteomes" id="UP001144978">
    <property type="component" value="Unassembled WGS sequence"/>
</dbReference>
<keyword evidence="2" id="KW-1185">Reference proteome</keyword>
<dbReference type="EMBL" id="JANSHE010002391">
    <property type="protein sequence ID" value="KAJ2992309.1"/>
    <property type="molecule type" value="Genomic_DNA"/>
</dbReference>
<name>A0ACC1PHN2_9APHY</name>
<organism evidence="1 2">
    <name type="scientific">Trametes sanguinea</name>
    <dbReference type="NCBI Taxonomy" id="158606"/>
    <lineage>
        <taxon>Eukaryota</taxon>
        <taxon>Fungi</taxon>
        <taxon>Dikarya</taxon>
        <taxon>Basidiomycota</taxon>
        <taxon>Agaricomycotina</taxon>
        <taxon>Agaricomycetes</taxon>
        <taxon>Polyporales</taxon>
        <taxon>Polyporaceae</taxon>
        <taxon>Trametes</taxon>
    </lineage>
</organism>
<sequence>MSSCRVHPRLNHSLLRNDELGDPGASASPTLPRNAVADRRFRVPGEHGVDRLRQLSAAHLVDAAGVDPQELVAVRFGEHAAAPDLLADEGPRVLAGAGAFEVELLDLLEGLLPGQGIFVPYVRYDGVLSWRAREPLEFRPIGSEQPHAARDRRTRVLE</sequence>